<dbReference type="InterPro" id="IPR001264">
    <property type="entry name" value="Glyco_trans_51"/>
</dbReference>
<organism evidence="22 23">
    <name type="scientific">Peribacillus psychrosaccharolyticus</name>
    <name type="common">Bacillus psychrosaccharolyticus</name>
    <dbReference type="NCBI Taxonomy" id="1407"/>
    <lineage>
        <taxon>Bacteria</taxon>
        <taxon>Bacillati</taxon>
        <taxon>Bacillota</taxon>
        <taxon>Bacilli</taxon>
        <taxon>Bacillales</taxon>
        <taxon>Bacillaceae</taxon>
        <taxon>Peribacillus</taxon>
    </lineage>
</organism>
<evidence type="ECO:0000259" key="20">
    <source>
        <dbReference type="Pfam" id="PF00905"/>
    </source>
</evidence>
<dbReference type="Proteomes" id="UP000595254">
    <property type="component" value="Chromosome"/>
</dbReference>
<keyword evidence="11" id="KW-0573">Peptidoglycan synthesis</keyword>
<keyword evidence="13 19" id="KW-0472">Membrane</keyword>
<dbReference type="NCBIfam" id="TIGR02074">
    <property type="entry name" value="PBP_1a_fam"/>
    <property type="match status" value="1"/>
</dbReference>
<evidence type="ECO:0000256" key="7">
    <source>
        <dbReference type="ARBA" id="ARBA00022679"/>
    </source>
</evidence>
<evidence type="ECO:0000256" key="5">
    <source>
        <dbReference type="ARBA" id="ARBA00022670"/>
    </source>
</evidence>
<dbReference type="PANTHER" id="PTHR32282:SF32">
    <property type="entry name" value="PENICILLIN-BINDING PROTEIN 2A"/>
    <property type="match status" value="1"/>
</dbReference>
<dbReference type="GO" id="GO:0009002">
    <property type="term" value="F:serine-type D-Ala-D-Ala carboxypeptidase activity"/>
    <property type="evidence" value="ECO:0007669"/>
    <property type="project" value="UniProtKB-EC"/>
</dbReference>
<feature type="coiled-coil region" evidence="18">
    <location>
        <begin position="634"/>
        <end position="661"/>
    </location>
</feature>
<dbReference type="FunFam" id="1.10.3810.10:FF:000001">
    <property type="entry name" value="Penicillin-binding protein 1A"/>
    <property type="match status" value="1"/>
</dbReference>
<evidence type="ECO:0000256" key="12">
    <source>
        <dbReference type="ARBA" id="ARBA00022989"/>
    </source>
</evidence>
<dbReference type="GO" id="GO:0008955">
    <property type="term" value="F:peptidoglycan glycosyltransferase activity"/>
    <property type="evidence" value="ECO:0007669"/>
    <property type="project" value="UniProtKB-EC"/>
</dbReference>
<dbReference type="InterPro" id="IPR012338">
    <property type="entry name" value="Beta-lactam/transpept-like"/>
</dbReference>
<evidence type="ECO:0000256" key="4">
    <source>
        <dbReference type="ARBA" id="ARBA00022645"/>
    </source>
</evidence>
<dbReference type="GO" id="GO:0009252">
    <property type="term" value="P:peptidoglycan biosynthetic process"/>
    <property type="evidence" value="ECO:0007669"/>
    <property type="project" value="UniProtKB-KW"/>
</dbReference>
<dbReference type="PANTHER" id="PTHR32282">
    <property type="entry name" value="BINDING PROTEIN TRANSPEPTIDASE, PUTATIVE-RELATED"/>
    <property type="match status" value="1"/>
</dbReference>
<evidence type="ECO:0000256" key="6">
    <source>
        <dbReference type="ARBA" id="ARBA00022676"/>
    </source>
</evidence>
<evidence type="ECO:0000256" key="14">
    <source>
        <dbReference type="ARBA" id="ARBA00023268"/>
    </source>
</evidence>
<keyword evidence="6" id="KW-0328">Glycosyltransferase</keyword>
<comment type="catalytic activity">
    <reaction evidence="16">
        <text>Preferential cleavage: (Ac)2-L-Lys-D-Ala-|-D-Ala. Also transpeptidation of peptidyl-alanyl moieties that are N-acyl substituents of D-alanine.</text>
        <dbReference type="EC" id="3.4.16.4"/>
    </reaction>
</comment>
<evidence type="ECO:0000256" key="10">
    <source>
        <dbReference type="ARBA" id="ARBA00022960"/>
    </source>
</evidence>
<dbReference type="InterPro" id="IPR023346">
    <property type="entry name" value="Lysozyme-like_dom_sf"/>
</dbReference>
<keyword evidence="5" id="KW-0645">Protease</keyword>
<dbReference type="SUPFAM" id="SSF53955">
    <property type="entry name" value="Lysozyme-like"/>
    <property type="match status" value="1"/>
</dbReference>
<evidence type="ECO:0000256" key="11">
    <source>
        <dbReference type="ARBA" id="ARBA00022984"/>
    </source>
</evidence>
<keyword evidence="14" id="KW-0511">Multifunctional enzyme</keyword>
<evidence type="ECO:0000256" key="13">
    <source>
        <dbReference type="ARBA" id="ARBA00023136"/>
    </source>
</evidence>
<keyword evidence="9" id="KW-0378">Hydrolase</keyword>
<sequence length="675" mass="75277">MEGYRRLRTKKRKRARLIGFVQVGILLLSIITLAAAGFIYSVLPDTDISQLKNQIGHSTKIYDQNKELASTVTANKSEGVSIEKVPEHVKNAVIAIEDRRFYEHHGIDYKGITRAMVNNLKAGGIVEGGSTLTQQFIKISLLESDRTYKRKIQEYFLAKEVEHEYKKEEILEMYLNQVYFGHGAWGINKASQMYFGKDVEQLTISEGAMLAGVINLPSKLDPYKNYEGAINRRNLVLSRMDDLKLISAEDAEQAKKEPITLASVDQVDPLKGKYPYYVDHVLAEASKMYKIDLDELLTGGYKIYTTLDQEVQSIAEAIYKEDSNFPTGTSPDLVQSGTILIDPKTGGIKALIGGRGTHQFLGYNRATQLITSPGSSIKPLAVYVPALKEGYELTDPLVDEKMAFGNYNPENLNGQYKGTVPMYEAVMESLNVPTVWLLNEIGIQKGVDSLKDFGLPLEKDDRNLSIALGGMSKGVSPQDMAEAYTVFANNGVRNESHAIVKIEDPNGKEIAVWKEQSKKVATKEVVAKMNSMLLGVVKYGTGVNAAVEGHEIAGKTGSTQVPIEGISGVKDQWFVGYTPSLVGAVWVGYDKTDKDHYLTTYSSEGATKIFQKIMAQSLQYQESKSFEADDIGPLIEEQERKAEEENQKNFWEDKKEEFKKGWNKWRNKLFNNGGN</sequence>
<evidence type="ECO:0000256" key="18">
    <source>
        <dbReference type="SAM" id="Coils"/>
    </source>
</evidence>
<feature type="domain" description="Glycosyl transferase family 51" evidence="21">
    <location>
        <begin position="68"/>
        <end position="240"/>
    </location>
</feature>
<evidence type="ECO:0000256" key="8">
    <source>
        <dbReference type="ARBA" id="ARBA00022692"/>
    </source>
</evidence>
<dbReference type="GO" id="GO:0030288">
    <property type="term" value="C:outer membrane-bounded periplasmic space"/>
    <property type="evidence" value="ECO:0007669"/>
    <property type="project" value="TreeGrafter"/>
</dbReference>
<evidence type="ECO:0000256" key="15">
    <source>
        <dbReference type="ARBA" id="ARBA00023316"/>
    </source>
</evidence>
<evidence type="ECO:0000313" key="22">
    <source>
        <dbReference type="EMBL" id="QQT02181.1"/>
    </source>
</evidence>
<comment type="catalytic activity">
    <reaction evidence="17">
        <text>[GlcNAc-(1-&gt;4)-Mur2Ac(oyl-L-Ala-gamma-D-Glu-L-Lys-D-Ala-D-Ala)](n)-di-trans,octa-cis-undecaprenyl diphosphate + beta-D-GlcNAc-(1-&gt;4)-Mur2Ac(oyl-L-Ala-gamma-D-Glu-L-Lys-D-Ala-D-Ala)-di-trans,octa-cis-undecaprenyl diphosphate = [GlcNAc-(1-&gt;4)-Mur2Ac(oyl-L-Ala-gamma-D-Glu-L-Lys-D-Ala-D-Ala)](n+1)-di-trans,octa-cis-undecaprenyl diphosphate + di-trans,octa-cis-undecaprenyl diphosphate + H(+)</text>
        <dbReference type="Rhea" id="RHEA:23708"/>
        <dbReference type="Rhea" id="RHEA-COMP:9602"/>
        <dbReference type="Rhea" id="RHEA-COMP:9603"/>
        <dbReference type="ChEBI" id="CHEBI:15378"/>
        <dbReference type="ChEBI" id="CHEBI:58405"/>
        <dbReference type="ChEBI" id="CHEBI:60033"/>
        <dbReference type="ChEBI" id="CHEBI:78435"/>
        <dbReference type="EC" id="2.4.99.28"/>
    </reaction>
</comment>
<evidence type="ECO:0000313" key="23">
    <source>
        <dbReference type="Proteomes" id="UP000595254"/>
    </source>
</evidence>
<keyword evidence="23" id="KW-1185">Reference proteome</keyword>
<dbReference type="SUPFAM" id="SSF56601">
    <property type="entry name" value="beta-lactamase/transpeptidase-like"/>
    <property type="match status" value="1"/>
</dbReference>
<keyword evidence="3" id="KW-1003">Cell membrane</keyword>
<proteinExistence type="inferred from homology"/>
<accession>A0A974NQC7</accession>
<dbReference type="GO" id="GO:0008658">
    <property type="term" value="F:penicillin binding"/>
    <property type="evidence" value="ECO:0007669"/>
    <property type="project" value="InterPro"/>
</dbReference>
<keyword evidence="15" id="KW-0961">Cell wall biogenesis/degradation</keyword>
<feature type="transmembrane region" description="Helical" evidence="19">
    <location>
        <begin position="20"/>
        <end position="43"/>
    </location>
</feature>
<keyword evidence="18" id="KW-0175">Coiled coil</keyword>
<comment type="similarity">
    <text evidence="1">In the C-terminal section; belongs to the transpeptidase family.</text>
</comment>
<dbReference type="EMBL" id="CP068053">
    <property type="protein sequence ID" value="QQT02181.1"/>
    <property type="molecule type" value="Genomic_DNA"/>
</dbReference>
<name>A0A974NQC7_PERPY</name>
<keyword evidence="8 19" id="KW-0812">Transmembrane</keyword>
<dbReference type="AlphaFoldDB" id="A0A974NQC7"/>
<evidence type="ECO:0000256" key="3">
    <source>
        <dbReference type="ARBA" id="ARBA00022475"/>
    </source>
</evidence>
<dbReference type="InterPro" id="IPR036950">
    <property type="entry name" value="PBP_transglycosylase"/>
</dbReference>
<evidence type="ECO:0000256" key="19">
    <source>
        <dbReference type="SAM" id="Phobius"/>
    </source>
</evidence>
<protein>
    <submittedName>
        <fullName evidence="22">PBP1A family penicillin-binding protein</fullName>
    </submittedName>
</protein>
<comment type="similarity">
    <text evidence="2">In the N-terminal section; belongs to the glycosyltransferase 51 family.</text>
</comment>
<keyword evidence="10" id="KW-0133">Cell shape</keyword>
<keyword evidence="12 19" id="KW-1133">Transmembrane helix</keyword>
<dbReference type="RefSeq" id="WP_081704690.1">
    <property type="nucleotide sequence ID" value="NZ_CP068053.1"/>
</dbReference>
<dbReference type="GO" id="GO:0008360">
    <property type="term" value="P:regulation of cell shape"/>
    <property type="evidence" value="ECO:0007669"/>
    <property type="project" value="UniProtKB-KW"/>
</dbReference>
<evidence type="ECO:0000259" key="21">
    <source>
        <dbReference type="Pfam" id="PF00912"/>
    </source>
</evidence>
<evidence type="ECO:0000256" key="2">
    <source>
        <dbReference type="ARBA" id="ARBA00007739"/>
    </source>
</evidence>
<keyword evidence="4" id="KW-0121">Carboxypeptidase</keyword>
<reference evidence="22 23" key="1">
    <citation type="submission" date="2021-01" db="EMBL/GenBank/DDBJ databases">
        <title>FDA dAtabase for Regulatory Grade micrObial Sequences (FDA-ARGOS): Supporting development and validation of Infectious Disease Dx tests.</title>
        <authorList>
            <person name="Nelson B."/>
            <person name="Plummer A."/>
            <person name="Tallon L."/>
            <person name="Sadzewicz L."/>
            <person name="Zhao X."/>
            <person name="Boylan J."/>
            <person name="Ott S."/>
            <person name="Bowen H."/>
            <person name="Vavikolanu K."/>
            <person name="Mehta A."/>
            <person name="Aluvathingal J."/>
            <person name="Nadendla S."/>
            <person name="Myers T."/>
            <person name="Yan Y."/>
            <person name="Sichtig H."/>
        </authorList>
    </citation>
    <scope>NUCLEOTIDE SEQUENCE [LARGE SCALE GENOMIC DNA]</scope>
    <source>
        <strain evidence="22 23">FDAARGOS_1161</strain>
    </source>
</reference>
<dbReference type="Gene3D" id="3.40.710.10">
    <property type="entry name" value="DD-peptidase/beta-lactamase superfamily"/>
    <property type="match status" value="1"/>
</dbReference>
<dbReference type="GO" id="GO:0071555">
    <property type="term" value="P:cell wall organization"/>
    <property type="evidence" value="ECO:0007669"/>
    <property type="project" value="UniProtKB-KW"/>
</dbReference>
<dbReference type="GO" id="GO:0006508">
    <property type="term" value="P:proteolysis"/>
    <property type="evidence" value="ECO:0007669"/>
    <property type="project" value="UniProtKB-KW"/>
</dbReference>
<evidence type="ECO:0000256" key="16">
    <source>
        <dbReference type="ARBA" id="ARBA00034000"/>
    </source>
</evidence>
<evidence type="ECO:0000256" key="17">
    <source>
        <dbReference type="ARBA" id="ARBA00049902"/>
    </source>
</evidence>
<dbReference type="KEGG" id="ppsr:I6J18_10245"/>
<evidence type="ECO:0000256" key="9">
    <source>
        <dbReference type="ARBA" id="ARBA00022801"/>
    </source>
</evidence>
<keyword evidence="7" id="KW-0808">Transferase</keyword>
<dbReference type="Pfam" id="PF00912">
    <property type="entry name" value="Transgly"/>
    <property type="match status" value="1"/>
</dbReference>
<dbReference type="Gene3D" id="1.10.3810.10">
    <property type="entry name" value="Biosynthetic peptidoglycan transglycosylase-like"/>
    <property type="match status" value="1"/>
</dbReference>
<gene>
    <name evidence="22" type="ORF">I6J18_10245</name>
</gene>
<dbReference type="InterPro" id="IPR001460">
    <property type="entry name" value="PCN-bd_Tpept"/>
</dbReference>
<dbReference type="Pfam" id="PF00905">
    <property type="entry name" value="Transpeptidase"/>
    <property type="match status" value="1"/>
</dbReference>
<dbReference type="InterPro" id="IPR050396">
    <property type="entry name" value="Glycosyltr_51/Transpeptidase"/>
</dbReference>
<feature type="domain" description="Penicillin-binding protein transpeptidase" evidence="20">
    <location>
        <begin position="338"/>
        <end position="614"/>
    </location>
</feature>
<evidence type="ECO:0000256" key="1">
    <source>
        <dbReference type="ARBA" id="ARBA00007090"/>
    </source>
</evidence>